<dbReference type="InterPro" id="IPR011335">
    <property type="entry name" value="Restrct_endonuc-II-like"/>
</dbReference>
<dbReference type="RefSeq" id="WP_264844494.1">
    <property type="nucleotide sequence ID" value="NZ_AP025628.1"/>
</dbReference>
<dbReference type="Pfam" id="PF05685">
    <property type="entry name" value="Uma2"/>
    <property type="match status" value="1"/>
</dbReference>
<gene>
    <name evidence="2" type="ORF">caldi_15620</name>
</gene>
<dbReference type="AlphaFoldDB" id="A0AA35CJW9"/>
<evidence type="ECO:0000313" key="2">
    <source>
        <dbReference type="EMBL" id="BDG60472.1"/>
    </source>
</evidence>
<dbReference type="SUPFAM" id="SSF52980">
    <property type="entry name" value="Restriction endonuclease-like"/>
    <property type="match status" value="1"/>
</dbReference>
<dbReference type="InterPro" id="IPR008538">
    <property type="entry name" value="Uma2"/>
</dbReference>
<dbReference type="KEGG" id="cmic:caldi_15620"/>
<organism evidence="2 3">
    <name type="scientific">Caldinitratiruptor microaerophilus</name>
    <dbReference type="NCBI Taxonomy" id="671077"/>
    <lineage>
        <taxon>Bacteria</taxon>
        <taxon>Bacillati</taxon>
        <taxon>Bacillota</taxon>
        <taxon>Clostridia</taxon>
        <taxon>Eubacteriales</taxon>
        <taxon>Symbiobacteriaceae</taxon>
        <taxon>Caldinitratiruptor</taxon>
    </lineage>
</organism>
<evidence type="ECO:0000313" key="3">
    <source>
        <dbReference type="Proteomes" id="UP001163687"/>
    </source>
</evidence>
<dbReference type="PANTHER" id="PTHR34107:SF4">
    <property type="entry name" value="SLL1222 PROTEIN"/>
    <property type="match status" value="1"/>
</dbReference>
<dbReference type="InterPro" id="IPR012296">
    <property type="entry name" value="Nuclease_put_TT1808"/>
</dbReference>
<reference evidence="2" key="1">
    <citation type="submission" date="2022-03" db="EMBL/GenBank/DDBJ databases">
        <title>Complete genome sequence of Caldinitratiruptor microaerophilus.</title>
        <authorList>
            <person name="Mukaiyama R."/>
            <person name="Nishiyama T."/>
            <person name="Ueda K."/>
        </authorList>
    </citation>
    <scope>NUCLEOTIDE SEQUENCE</scope>
    <source>
        <strain evidence="2">JCM 16183</strain>
    </source>
</reference>
<dbReference type="Gene3D" id="3.90.1570.10">
    <property type="entry name" value="tt1808, chain A"/>
    <property type="match status" value="1"/>
</dbReference>
<keyword evidence="3" id="KW-1185">Reference proteome</keyword>
<sequence length="181" mass="19902">MATRTVLTADDLLKLPRSGQRYELVKGELVRMTPPGFEHGEIVANIARILGNFVVTRKSGSVVTEAGFLLGRDPDTVRAPDVAFVSRERLAKPRPKGYFDGAPDVAVEVISPNDTYLDVHGRIEEWLGAGSKSVWIVEPGRQRVTVYTALDRPRVFERDQTVADPQLPGLDVAAADFFAVE</sequence>
<dbReference type="EMBL" id="AP025628">
    <property type="protein sequence ID" value="BDG60472.1"/>
    <property type="molecule type" value="Genomic_DNA"/>
</dbReference>
<dbReference type="CDD" id="cd06260">
    <property type="entry name" value="DUF820-like"/>
    <property type="match status" value="1"/>
</dbReference>
<proteinExistence type="predicted"/>
<name>A0AA35CJW9_9FIRM</name>
<evidence type="ECO:0000259" key="1">
    <source>
        <dbReference type="Pfam" id="PF05685"/>
    </source>
</evidence>
<feature type="domain" description="Putative restriction endonuclease" evidence="1">
    <location>
        <begin position="10"/>
        <end position="173"/>
    </location>
</feature>
<dbReference type="Proteomes" id="UP001163687">
    <property type="component" value="Chromosome"/>
</dbReference>
<protein>
    <recommendedName>
        <fullName evidence="1">Putative restriction endonuclease domain-containing protein</fullName>
    </recommendedName>
</protein>
<accession>A0AA35CJW9</accession>
<dbReference type="PANTHER" id="PTHR34107">
    <property type="entry name" value="SLL0198 PROTEIN-RELATED"/>
    <property type="match status" value="1"/>
</dbReference>